<evidence type="ECO:0000313" key="10">
    <source>
        <dbReference type="EnsemblMetazoa" id="Aqu2.1.34485_001"/>
    </source>
</evidence>
<evidence type="ECO:0000256" key="7">
    <source>
        <dbReference type="ARBA" id="ARBA00022989"/>
    </source>
</evidence>
<dbReference type="eggNOG" id="ENOG502SDSY">
    <property type="taxonomic scope" value="Eukaryota"/>
</dbReference>
<proteinExistence type="inferred from homology"/>
<dbReference type="GO" id="GO:0008250">
    <property type="term" value="C:oligosaccharyltransferase complex"/>
    <property type="evidence" value="ECO:0007669"/>
    <property type="project" value="TreeGrafter"/>
</dbReference>
<keyword evidence="7 9" id="KW-1133">Transmembrane helix</keyword>
<feature type="transmembrane region" description="Helical" evidence="9">
    <location>
        <begin position="23"/>
        <end position="44"/>
    </location>
</feature>
<keyword evidence="8 9" id="KW-0472">Membrane</keyword>
<dbReference type="InterPro" id="IPR051307">
    <property type="entry name" value="OST4"/>
</dbReference>
<accession>A0A1X7V2K3</accession>
<evidence type="ECO:0000256" key="6">
    <source>
        <dbReference type="ARBA" id="ARBA00022968"/>
    </source>
</evidence>
<evidence type="ECO:0000256" key="5">
    <source>
        <dbReference type="ARBA" id="ARBA00022824"/>
    </source>
</evidence>
<dbReference type="AlphaFoldDB" id="A0A1X7V2K3"/>
<evidence type="ECO:0000256" key="8">
    <source>
        <dbReference type="ARBA" id="ARBA00023136"/>
    </source>
</evidence>
<organism evidence="10">
    <name type="scientific">Amphimedon queenslandica</name>
    <name type="common">Sponge</name>
    <dbReference type="NCBI Taxonomy" id="400682"/>
    <lineage>
        <taxon>Eukaryota</taxon>
        <taxon>Metazoa</taxon>
        <taxon>Porifera</taxon>
        <taxon>Demospongiae</taxon>
        <taxon>Heteroscleromorpha</taxon>
        <taxon>Haplosclerida</taxon>
        <taxon>Niphatidae</taxon>
        <taxon>Amphimedon</taxon>
    </lineage>
</organism>
<name>A0A1X7V2K3_AMPQE</name>
<evidence type="ECO:0000256" key="4">
    <source>
        <dbReference type="ARBA" id="ARBA00022692"/>
    </source>
</evidence>
<evidence type="ECO:0000256" key="9">
    <source>
        <dbReference type="SAM" id="Phobius"/>
    </source>
</evidence>
<dbReference type="PANTHER" id="PTHR48164">
    <property type="entry name" value="DOLICHYL-DIPHOSPHOOLIGOSACCHARIDE--PROTEIN GLYCOSYLTRANSFERASE SUBUNIT 4"/>
    <property type="match status" value="1"/>
</dbReference>
<dbReference type="InParanoid" id="A0A1X7V2K3"/>
<dbReference type="PANTHER" id="PTHR48164:SF1">
    <property type="entry name" value="DOLICHYL-DIPHOSPHOOLIGOSACCHARIDE--PROTEIN GLYCOSYLTRANSFERASE SUBUNIT 4"/>
    <property type="match status" value="1"/>
</dbReference>
<keyword evidence="4 9" id="KW-0812">Transmembrane</keyword>
<comment type="similarity">
    <text evidence="2">Belongs to the OST4 family.</text>
</comment>
<reference evidence="10" key="1">
    <citation type="submission" date="2017-05" db="UniProtKB">
        <authorList>
            <consortium name="EnsemblMetazoa"/>
        </authorList>
    </citation>
    <scope>IDENTIFICATION</scope>
</reference>
<protein>
    <recommendedName>
        <fullName evidence="3">Dolichyl-diphosphooligosaccharide--protein glycosyltransferase subunit 4</fullName>
    </recommendedName>
</protein>
<evidence type="ECO:0000256" key="3">
    <source>
        <dbReference type="ARBA" id="ARBA00017662"/>
    </source>
</evidence>
<dbReference type="STRING" id="400682.A0A1X7V2K3"/>
<dbReference type="InterPro" id="IPR036330">
    <property type="entry name" value="Ost4p_sf"/>
</dbReference>
<keyword evidence="5" id="KW-0256">Endoplasmic reticulum</keyword>
<evidence type="ECO:0000256" key="1">
    <source>
        <dbReference type="ARBA" id="ARBA00004643"/>
    </source>
</evidence>
<dbReference type="EnsemblMetazoa" id="Aqu2.1.34485_001">
    <property type="protein sequence ID" value="Aqu2.1.34485_001"/>
    <property type="gene ID" value="Aqu2.1.34485"/>
</dbReference>
<keyword evidence="6" id="KW-0735">Signal-anchor</keyword>
<dbReference type="GO" id="GO:0018279">
    <property type="term" value="P:protein N-linked glycosylation via asparagine"/>
    <property type="evidence" value="ECO:0007669"/>
    <property type="project" value="TreeGrafter"/>
</dbReference>
<dbReference type="InterPro" id="IPR018943">
    <property type="entry name" value="Oligosaccaryltransferase"/>
</dbReference>
<comment type="subcellular location">
    <subcellularLocation>
        <location evidence="1">Endoplasmic reticulum membrane</location>
        <topology evidence="1">Single-pass type III membrane protein</topology>
    </subcellularLocation>
</comment>
<evidence type="ECO:0000256" key="2">
    <source>
        <dbReference type="ARBA" id="ARBA00007685"/>
    </source>
</evidence>
<dbReference type="SUPFAM" id="SSF103464">
    <property type="entry name" value="Oligosaccharyltransferase subunit ost4p"/>
    <property type="match status" value="1"/>
</dbReference>
<dbReference type="Pfam" id="PF10215">
    <property type="entry name" value="Ost4"/>
    <property type="match status" value="1"/>
</dbReference>
<sequence>HTFLVLNLFVRLYSSTMISDVQLAIFANVLGVTLFLLVVLYHYIVANNPKKSA</sequence>